<dbReference type="EMBL" id="FQWS01000002">
    <property type="protein sequence ID" value="SHH65342.1"/>
    <property type="molecule type" value="Genomic_DNA"/>
</dbReference>
<feature type="signal peptide" evidence="1">
    <location>
        <begin position="1"/>
        <end position="20"/>
    </location>
</feature>
<name>A0A1M5UQI5_9FLAO</name>
<reference evidence="3" key="1">
    <citation type="submission" date="2016-11" db="EMBL/GenBank/DDBJ databases">
        <authorList>
            <person name="Varghese N."/>
            <person name="Submissions S."/>
        </authorList>
    </citation>
    <scope>NUCLEOTIDE SEQUENCE [LARGE SCALE GENOMIC DNA]</scope>
    <source>
        <strain evidence="3">DSM 25330</strain>
    </source>
</reference>
<dbReference type="RefSeq" id="WP_073087046.1">
    <property type="nucleotide sequence ID" value="NZ_FQWS01000002.1"/>
</dbReference>
<dbReference type="AlphaFoldDB" id="A0A1M5UQI5"/>
<gene>
    <name evidence="2" type="ORF">SAMN05444148_2568</name>
</gene>
<dbReference type="STRING" id="1089305.SAMN05444148_2568"/>
<dbReference type="Proteomes" id="UP000184522">
    <property type="component" value="Unassembled WGS sequence"/>
</dbReference>
<dbReference type="OrthoDB" id="1143467at2"/>
<feature type="chain" id="PRO_5012906439" description="Outer membrane protein beta-barrel domain-containing protein" evidence="1">
    <location>
        <begin position="21"/>
        <end position="222"/>
    </location>
</feature>
<evidence type="ECO:0000256" key="1">
    <source>
        <dbReference type="SAM" id="SignalP"/>
    </source>
</evidence>
<organism evidence="2 3">
    <name type="scientific">Winogradskyella jejuensis</name>
    <dbReference type="NCBI Taxonomy" id="1089305"/>
    <lineage>
        <taxon>Bacteria</taxon>
        <taxon>Pseudomonadati</taxon>
        <taxon>Bacteroidota</taxon>
        <taxon>Flavobacteriia</taxon>
        <taxon>Flavobacteriales</taxon>
        <taxon>Flavobacteriaceae</taxon>
        <taxon>Winogradskyella</taxon>
    </lineage>
</organism>
<protein>
    <recommendedName>
        <fullName evidence="4">Outer membrane protein beta-barrel domain-containing protein</fullName>
    </recommendedName>
</protein>
<accession>A0A1M5UQI5</accession>
<proteinExistence type="predicted"/>
<keyword evidence="1" id="KW-0732">Signal</keyword>
<keyword evidence="3" id="KW-1185">Reference proteome</keyword>
<evidence type="ECO:0000313" key="3">
    <source>
        <dbReference type="Proteomes" id="UP000184522"/>
    </source>
</evidence>
<evidence type="ECO:0008006" key="4">
    <source>
        <dbReference type="Google" id="ProtNLM"/>
    </source>
</evidence>
<evidence type="ECO:0000313" key="2">
    <source>
        <dbReference type="EMBL" id="SHH65342.1"/>
    </source>
</evidence>
<sequence length="222" mass="25030">MYLNLRISLILIIVSVFSFAQTDNTATERNFFYDASSQKSMAVTLSHQILNTTGNNFLGQAYNGDGGYNFSFKLFLYKNLFIRYSGGRSSFDITNTELVGNYTKSRLGERFFSLGYEFVPLNKVKIGINASIYGTFALENTIENGEQRDTGNLRSYGLSLQYEVIRNLSIYSAFDFRQLKTNIEAPESLTSFFRKGDYNTFNIGICYAVGDKDVLSAVGILK</sequence>